<dbReference type="SUPFAM" id="SSF52343">
    <property type="entry name" value="Ferredoxin reductase-like, C-terminal NADP-linked domain"/>
    <property type="match status" value="1"/>
</dbReference>
<evidence type="ECO:0000256" key="3">
    <source>
        <dbReference type="ARBA" id="ARBA00022714"/>
    </source>
</evidence>
<name>A0A6J6FLB2_9ZZZZ</name>
<evidence type="ECO:0000259" key="9">
    <source>
        <dbReference type="PROSITE" id="PS51384"/>
    </source>
</evidence>
<comment type="cofactor">
    <cofactor evidence="1">
        <name>FAD</name>
        <dbReference type="ChEBI" id="CHEBI:57692"/>
    </cofactor>
</comment>
<dbReference type="GO" id="GO:0046872">
    <property type="term" value="F:metal ion binding"/>
    <property type="evidence" value="ECO:0007669"/>
    <property type="project" value="UniProtKB-KW"/>
</dbReference>
<evidence type="ECO:0000256" key="4">
    <source>
        <dbReference type="ARBA" id="ARBA00022723"/>
    </source>
</evidence>
<dbReference type="PRINTS" id="PR00409">
    <property type="entry name" value="PHDIOXRDTASE"/>
</dbReference>
<evidence type="ECO:0000256" key="5">
    <source>
        <dbReference type="ARBA" id="ARBA00022827"/>
    </source>
</evidence>
<keyword evidence="2" id="KW-0285">Flavoprotein</keyword>
<evidence type="ECO:0000256" key="2">
    <source>
        <dbReference type="ARBA" id="ARBA00022630"/>
    </source>
</evidence>
<reference evidence="10" key="1">
    <citation type="submission" date="2020-05" db="EMBL/GenBank/DDBJ databases">
        <authorList>
            <person name="Chiriac C."/>
            <person name="Salcher M."/>
            <person name="Ghai R."/>
            <person name="Kavagutti S V."/>
        </authorList>
    </citation>
    <scope>NUCLEOTIDE SEQUENCE</scope>
</reference>
<keyword evidence="4" id="KW-0479">Metal-binding</keyword>
<gene>
    <name evidence="10" type="ORF">UFOPK1722_01567</name>
</gene>
<keyword evidence="3" id="KW-0001">2Fe-2S</keyword>
<dbReference type="Gene3D" id="2.40.30.10">
    <property type="entry name" value="Translation factors"/>
    <property type="match status" value="1"/>
</dbReference>
<dbReference type="InterPro" id="IPR017927">
    <property type="entry name" value="FAD-bd_FR_type"/>
</dbReference>
<dbReference type="PANTHER" id="PTHR47354:SF8">
    <property type="entry name" value="1,2-PHENYLACETYL-COA EPOXIDASE, SUBUNIT E"/>
    <property type="match status" value="1"/>
</dbReference>
<keyword evidence="8" id="KW-0411">Iron-sulfur</keyword>
<keyword evidence="6" id="KW-0560">Oxidoreductase</keyword>
<dbReference type="InterPro" id="IPR050415">
    <property type="entry name" value="MRET"/>
</dbReference>
<dbReference type="GO" id="GO:0050660">
    <property type="term" value="F:flavin adenine dinucleotide binding"/>
    <property type="evidence" value="ECO:0007669"/>
    <property type="project" value="TreeGrafter"/>
</dbReference>
<dbReference type="GO" id="GO:0051537">
    <property type="term" value="F:2 iron, 2 sulfur cluster binding"/>
    <property type="evidence" value="ECO:0007669"/>
    <property type="project" value="UniProtKB-KW"/>
</dbReference>
<dbReference type="EMBL" id="CAEZTS010000166">
    <property type="protein sequence ID" value="CAB4589601.1"/>
    <property type="molecule type" value="Genomic_DNA"/>
</dbReference>
<dbReference type="PANTHER" id="PTHR47354">
    <property type="entry name" value="NADH OXIDOREDUCTASE HCR"/>
    <property type="match status" value="1"/>
</dbReference>
<keyword evidence="5" id="KW-0274">FAD</keyword>
<dbReference type="GO" id="GO:0016491">
    <property type="term" value="F:oxidoreductase activity"/>
    <property type="evidence" value="ECO:0007669"/>
    <property type="project" value="UniProtKB-KW"/>
</dbReference>
<dbReference type="InterPro" id="IPR013112">
    <property type="entry name" value="FAD-bd_8"/>
</dbReference>
<organism evidence="10">
    <name type="scientific">freshwater metagenome</name>
    <dbReference type="NCBI Taxonomy" id="449393"/>
    <lineage>
        <taxon>unclassified sequences</taxon>
        <taxon>metagenomes</taxon>
        <taxon>ecological metagenomes</taxon>
    </lineage>
</organism>
<dbReference type="Gene3D" id="3.40.50.80">
    <property type="entry name" value="Nucleotide-binding domain of ferredoxin-NADP reductase (FNR) module"/>
    <property type="match status" value="1"/>
</dbReference>
<dbReference type="SUPFAM" id="SSF63380">
    <property type="entry name" value="Riboflavin synthase domain-like"/>
    <property type="match status" value="1"/>
</dbReference>
<evidence type="ECO:0000313" key="10">
    <source>
        <dbReference type="EMBL" id="CAB4589601.1"/>
    </source>
</evidence>
<dbReference type="Pfam" id="PF08022">
    <property type="entry name" value="FAD_binding_8"/>
    <property type="match status" value="1"/>
</dbReference>
<sequence>MTGRGLRAREGDAGQFCFVRPLASGLWWQSHPFSMSAAPTVGRIRFTVKDRGDATRSITALKPGTRVMVEGPFGVVTPDVLDGAKALFVVGGVGVAPVLAMLERLGPDHEPVVLYRAHSEKDLVHLDDLRAAAERLGGRLLTLVGPTAKLAVSDPFSARVLTAAIPDVADRAVVMCGPDRLLHAARAGLRAAGVPKSRIHSEHSWW</sequence>
<evidence type="ECO:0000256" key="7">
    <source>
        <dbReference type="ARBA" id="ARBA00023004"/>
    </source>
</evidence>
<accession>A0A6J6FLB2</accession>
<keyword evidence="7" id="KW-0408">Iron</keyword>
<evidence type="ECO:0000256" key="8">
    <source>
        <dbReference type="ARBA" id="ARBA00023014"/>
    </source>
</evidence>
<dbReference type="InterPro" id="IPR017938">
    <property type="entry name" value="Riboflavin_synthase-like_b-brl"/>
</dbReference>
<dbReference type="PROSITE" id="PS51384">
    <property type="entry name" value="FAD_FR"/>
    <property type="match status" value="1"/>
</dbReference>
<evidence type="ECO:0000256" key="1">
    <source>
        <dbReference type="ARBA" id="ARBA00001974"/>
    </source>
</evidence>
<evidence type="ECO:0000256" key="6">
    <source>
        <dbReference type="ARBA" id="ARBA00023002"/>
    </source>
</evidence>
<dbReference type="InterPro" id="IPR039261">
    <property type="entry name" value="FNR_nucleotide-bd"/>
</dbReference>
<proteinExistence type="predicted"/>
<dbReference type="AlphaFoldDB" id="A0A6J6FLB2"/>
<feature type="domain" description="FAD-binding FR-type" evidence="9">
    <location>
        <begin position="1"/>
        <end position="79"/>
    </location>
</feature>
<protein>
    <submittedName>
        <fullName evidence="10">Unannotated protein</fullName>
    </submittedName>
</protein>